<dbReference type="SUPFAM" id="SSF103473">
    <property type="entry name" value="MFS general substrate transporter"/>
    <property type="match status" value="1"/>
</dbReference>
<dbReference type="EMBL" id="JBHSMA010000002">
    <property type="protein sequence ID" value="MFC5409219.1"/>
    <property type="molecule type" value="Genomic_DNA"/>
</dbReference>
<dbReference type="PANTHER" id="PTHR23513:SF9">
    <property type="entry name" value="ENTEROBACTIN EXPORTER ENTS"/>
    <property type="match status" value="1"/>
</dbReference>
<evidence type="ECO:0000256" key="8">
    <source>
        <dbReference type="ARBA" id="ARBA00040914"/>
    </source>
</evidence>
<feature type="transmembrane region" description="Helical" evidence="9">
    <location>
        <begin position="49"/>
        <end position="69"/>
    </location>
</feature>
<feature type="transmembrane region" description="Helical" evidence="9">
    <location>
        <begin position="183"/>
        <end position="201"/>
    </location>
</feature>
<evidence type="ECO:0000256" key="5">
    <source>
        <dbReference type="ARBA" id="ARBA00022989"/>
    </source>
</evidence>
<sequence length="414" mass="44707">MNSPTDPYASLRYPEFRFFAANSFLITATLLIQEVILGYELYKMTHDPLALGLVGLAEALPFIALSLFGGHLADRREKRSILQISLSVIILGSVILYFVFQPSVVAHLSQTAQLAVIYGVLVLIGTAKGFYSPTSSSLKPFLVPRELYANSSTWSGSFWQAGAIAGPGIAGFLYVWLGLDNSLLVVIGLLLVCLVLVSMISKKPVVKMEGHQDSLWNSLKEGIRFVFRTKIILYSISLDLFSVLFGGVVAMLPIFAEDILKVGAEGLGVLRAAPAVGAIGTMLLLTRFPPTHNAWRNMLIAVLGFGIFTLVFAFSTSFWLSVVALFVTGAFDSVSVVIRNTVLQIFPPDHMRGRVAAVNGIFVSSSNEIGAFESGVAARALGVVPSVALGGVVTLLVVLYVYYNSKELFAVRLS</sequence>
<reference evidence="12" key="1">
    <citation type="journal article" date="2019" name="Int. J. Syst. Evol. Microbiol.">
        <title>The Global Catalogue of Microorganisms (GCM) 10K type strain sequencing project: providing services to taxonomists for standard genome sequencing and annotation.</title>
        <authorList>
            <consortium name="The Broad Institute Genomics Platform"/>
            <consortium name="The Broad Institute Genome Sequencing Center for Infectious Disease"/>
            <person name="Wu L."/>
            <person name="Ma J."/>
        </authorList>
    </citation>
    <scope>NUCLEOTIDE SEQUENCE [LARGE SCALE GENOMIC DNA]</scope>
    <source>
        <strain evidence="12">CCUG 55250</strain>
    </source>
</reference>
<proteinExistence type="inferred from homology"/>
<feature type="transmembrane region" description="Helical" evidence="9">
    <location>
        <begin position="298"/>
        <end position="327"/>
    </location>
</feature>
<accession>A0ABW0I8N5</accession>
<keyword evidence="5 9" id="KW-1133">Transmembrane helix</keyword>
<gene>
    <name evidence="11" type="ORF">ACFPMF_07875</name>
</gene>
<dbReference type="RefSeq" id="WP_379842856.1">
    <property type="nucleotide sequence ID" value="NZ_JBHSMA010000002.1"/>
</dbReference>
<keyword evidence="2" id="KW-0813">Transport</keyword>
<dbReference type="InterPro" id="IPR020846">
    <property type="entry name" value="MFS_dom"/>
</dbReference>
<evidence type="ECO:0000256" key="6">
    <source>
        <dbReference type="ARBA" id="ARBA00023136"/>
    </source>
</evidence>
<name>A0ABW0I8N5_9BACT</name>
<dbReference type="InterPro" id="IPR011701">
    <property type="entry name" value="MFS"/>
</dbReference>
<protein>
    <recommendedName>
        <fullName evidence="8">Multidrug efflux pump Tap</fullName>
    </recommendedName>
</protein>
<organism evidence="11 12">
    <name type="scientific">Larkinella bovis</name>
    <dbReference type="NCBI Taxonomy" id="683041"/>
    <lineage>
        <taxon>Bacteria</taxon>
        <taxon>Pseudomonadati</taxon>
        <taxon>Bacteroidota</taxon>
        <taxon>Cytophagia</taxon>
        <taxon>Cytophagales</taxon>
        <taxon>Spirosomataceae</taxon>
        <taxon>Larkinella</taxon>
    </lineage>
</organism>
<dbReference type="PANTHER" id="PTHR23513">
    <property type="entry name" value="INTEGRAL MEMBRANE EFFLUX PROTEIN-RELATED"/>
    <property type="match status" value="1"/>
</dbReference>
<feature type="transmembrane region" description="Helical" evidence="9">
    <location>
        <begin position="152"/>
        <end position="177"/>
    </location>
</feature>
<keyword evidence="12" id="KW-1185">Reference proteome</keyword>
<comment type="caution">
    <text evidence="11">The sequence shown here is derived from an EMBL/GenBank/DDBJ whole genome shotgun (WGS) entry which is preliminary data.</text>
</comment>
<dbReference type="PROSITE" id="PS50850">
    <property type="entry name" value="MFS"/>
    <property type="match status" value="1"/>
</dbReference>
<dbReference type="Proteomes" id="UP001596106">
    <property type="component" value="Unassembled WGS sequence"/>
</dbReference>
<evidence type="ECO:0000313" key="12">
    <source>
        <dbReference type="Proteomes" id="UP001596106"/>
    </source>
</evidence>
<dbReference type="Gene3D" id="1.20.1250.20">
    <property type="entry name" value="MFS general substrate transporter like domains"/>
    <property type="match status" value="1"/>
</dbReference>
<dbReference type="InterPro" id="IPR036259">
    <property type="entry name" value="MFS_trans_sf"/>
</dbReference>
<evidence type="ECO:0000256" key="1">
    <source>
        <dbReference type="ARBA" id="ARBA00004651"/>
    </source>
</evidence>
<dbReference type="CDD" id="cd06173">
    <property type="entry name" value="MFS_MefA_like"/>
    <property type="match status" value="1"/>
</dbReference>
<evidence type="ECO:0000256" key="2">
    <source>
        <dbReference type="ARBA" id="ARBA00022448"/>
    </source>
</evidence>
<evidence type="ECO:0000256" key="7">
    <source>
        <dbReference type="ARBA" id="ARBA00038075"/>
    </source>
</evidence>
<feature type="domain" description="Major facilitator superfamily (MFS) profile" evidence="10">
    <location>
        <begin position="1"/>
        <end position="406"/>
    </location>
</feature>
<feature type="transmembrane region" description="Helical" evidence="9">
    <location>
        <begin position="81"/>
        <end position="100"/>
    </location>
</feature>
<comment type="similarity">
    <text evidence="7">Belongs to the major facilitator superfamily. Drug:H(+) antiporter-3 (DHA3) (TC 2.A.1.21) family.</text>
</comment>
<evidence type="ECO:0000256" key="3">
    <source>
        <dbReference type="ARBA" id="ARBA00022475"/>
    </source>
</evidence>
<feature type="transmembrane region" description="Helical" evidence="9">
    <location>
        <begin position="268"/>
        <end position="286"/>
    </location>
</feature>
<evidence type="ECO:0000256" key="9">
    <source>
        <dbReference type="SAM" id="Phobius"/>
    </source>
</evidence>
<feature type="transmembrane region" description="Helical" evidence="9">
    <location>
        <begin position="18"/>
        <end position="37"/>
    </location>
</feature>
<dbReference type="Pfam" id="PF07690">
    <property type="entry name" value="MFS_1"/>
    <property type="match status" value="1"/>
</dbReference>
<evidence type="ECO:0000256" key="4">
    <source>
        <dbReference type="ARBA" id="ARBA00022692"/>
    </source>
</evidence>
<evidence type="ECO:0000259" key="10">
    <source>
        <dbReference type="PROSITE" id="PS50850"/>
    </source>
</evidence>
<keyword evidence="4 9" id="KW-0812">Transmembrane</keyword>
<evidence type="ECO:0000313" key="11">
    <source>
        <dbReference type="EMBL" id="MFC5409219.1"/>
    </source>
</evidence>
<keyword evidence="3" id="KW-1003">Cell membrane</keyword>
<feature type="transmembrane region" description="Helical" evidence="9">
    <location>
        <begin position="112"/>
        <end position="131"/>
    </location>
</feature>
<comment type="subcellular location">
    <subcellularLocation>
        <location evidence="1">Cell membrane</location>
        <topology evidence="1">Multi-pass membrane protein</topology>
    </subcellularLocation>
</comment>
<keyword evidence="6 9" id="KW-0472">Membrane</keyword>
<feature type="transmembrane region" description="Helical" evidence="9">
    <location>
        <begin position="383"/>
        <end position="403"/>
    </location>
</feature>
<feature type="transmembrane region" description="Helical" evidence="9">
    <location>
        <begin position="231"/>
        <end position="256"/>
    </location>
</feature>